<dbReference type="Gene3D" id="3.40.50.2300">
    <property type="match status" value="2"/>
</dbReference>
<dbReference type="AlphaFoldDB" id="A0A446CWQ0"/>
<evidence type="ECO:0000313" key="1">
    <source>
        <dbReference type="EMBL" id="SSW72283.1"/>
    </source>
</evidence>
<dbReference type="CDD" id="cd06357">
    <property type="entry name" value="PBP1_AmiC"/>
    <property type="match status" value="1"/>
</dbReference>
<sequence>MASSMTPPSDPGASGPGWRIGVLYSRSGVSGTTESQHFFGTVLAVEEINALGGVLGRPLEPIAYDPRSDCEEYRRLAARLLLDDEVNVIFGGCTSHCRKAMLPVVERSNSLLWYASVYEGFEYSPNVIYTGAAPNQGSMQLAAYLIQHCGSRIFLVGADYIYPRETNRIMRETVEEHGGEILDETYLPLDCDESDILEVVQDIARIRPDVVFSTLIGSDAQRFYQRYHEAGLAAANIPIASLTMTEAEVAEVGPALCVGHITAATYFNTVATPGNAHFLARWRERFGDRPANVYAETSYSQVHLFARALQRVGALDTRKLVQAVHQVGFDAPDGRLSILAENNHCVLTPRIGVCRPDGSFDIVWESGVPVKPDPYLTAFGLDEFWLK</sequence>
<dbReference type="InterPro" id="IPR028082">
    <property type="entry name" value="Peripla_BP_I"/>
</dbReference>
<dbReference type="PANTHER" id="PTHR47628:SF1">
    <property type="entry name" value="ALIPHATIC AMIDASE EXPRESSION-REGULATING PROTEIN"/>
    <property type="match status" value="1"/>
</dbReference>
<dbReference type="GO" id="GO:0033218">
    <property type="term" value="F:amide binding"/>
    <property type="evidence" value="ECO:0007669"/>
    <property type="project" value="InterPro"/>
</dbReference>
<accession>A0A446CWQ0</accession>
<name>A0A446CWQ0_9BURK</name>
<dbReference type="RefSeq" id="WP_244235144.1">
    <property type="nucleotide sequence ID" value="NZ_UFQC01000036.1"/>
</dbReference>
<reference evidence="1 2" key="1">
    <citation type="submission" date="2018-07" db="EMBL/GenBank/DDBJ databases">
        <authorList>
            <person name="Peeters C."/>
        </authorList>
    </citation>
    <scope>NUCLEOTIDE SEQUENCE [LARGE SCALE GENOMIC DNA]</scope>
    <source>
        <strain evidence="1 2">LMG 30378</strain>
    </source>
</reference>
<dbReference type="Proteomes" id="UP000289465">
    <property type="component" value="Unassembled WGS sequence"/>
</dbReference>
<organism evidence="1 2">
    <name type="scientific">Achromobacter veterisilvae</name>
    <dbReference type="NCBI Taxonomy" id="2069367"/>
    <lineage>
        <taxon>Bacteria</taxon>
        <taxon>Pseudomonadati</taxon>
        <taxon>Pseudomonadota</taxon>
        <taxon>Betaproteobacteria</taxon>
        <taxon>Burkholderiales</taxon>
        <taxon>Alcaligenaceae</taxon>
        <taxon>Achromobacter</taxon>
    </lineage>
</organism>
<evidence type="ECO:0000313" key="2">
    <source>
        <dbReference type="Proteomes" id="UP000289465"/>
    </source>
</evidence>
<dbReference type="SUPFAM" id="SSF53822">
    <property type="entry name" value="Periplasmic binding protein-like I"/>
    <property type="match status" value="1"/>
</dbReference>
<protein>
    <submittedName>
        <fullName evidence="1">Aliphatic amidase expression-regulating protein</fullName>
    </submittedName>
</protein>
<proteinExistence type="predicted"/>
<dbReference type="EMBL" id="UFQC01000036">
    <property type="protein sequence ID" value="SSW72283.1"/>
    <property type="molecule type" value="Genomic_DNA"/>
</dbReference>
<dbReference type="Pfam" id="PF13433">
    <property type="entry name" value="Peripla_BP_5"/>
    <property type="match status" value="1"/>
</dbReference>
<dbReference type="InterPro" id="IPR039570">
    <property type="entry name" value="AmiC_PBP1"/>
</dbReference>
<dbReference type="PANTHER" id="PTHR47628">
    <property type="match status" value="1"/>
</dbReference>
<gene>
    <name evidence="1" type="primary">amiC_5</name>
    <name evidence="1" type="ORF">AVE30378_05018</name>
</gene>